<dbReference type="AlphaFoldDB" id="A0AAP6MMP9"/>
<comment type="similarity">
    <text evidence="9">Belongs to the Dus family. DusA subfamily.</text>
</comment>
<feature type="binding site" evidence="9 12">
    <location>
        <begin position="236"/>
        <end position="237"/>
    </location>
    <ligand>
        <name>FMN</name>
        <dbReference type="ChEBI" id="CHEBI:58210"/>
    </ligand>
</feature>
<feature type="active site" description="Proton donor" evidence="9 11">
    <location>
        <position position="103"/>
    </location>
</feature>
<comment type="catalytic activity">
    <reaction evidence="9">
        <text>5,6-dihydrouridine(20) in tRNA + NADP(+) = uridine(20) in tRNA + NADPH + H(+)</text>
        <dbReference type="Rhea" id="RHEA:53336"/>
        <dbReference type="Rhea" id="RHEA-COMP:13533"/>
        <dbReference type="Rhea" id="RHEA-COMP:13534"/>
        <dbReference type="ChEBI" id="CHEBI:15378"/>
        <dbReference type="ChEBI" id="CHEBI:57783"/>
        <dbReference type="ChEBI" id="CHEBI:58349"/>
        <dbReference type="ChEBI" id="CHEBI:65315"/>
        <dbReference type="ChEBI" id="CHEBI:74443"/>
        <dbReference type="EC" id="1.3.1.91"/>
    </reaction>
</comment>
<evidence type="ECO:0000256" key="7">
    <source>
        <dbReference type="ARBA" id="ARBA00022884"/>
    </source>
</evidence>
<evidence type="ECO:0000256" key="4">
    <source>
        <dbReference type="ARBA" id="ARBA00022643"/>
    </source>
</evidence>
<dbReference type="Pfam" id="PF01207">
    <property type="entry name" value="Dus"/>
    <property type="match status" value="1"/>
</dbReference>
<dbReference type="GO" id="GO:0102264">
    <property type="term" value="F:tRNA-dihydrouridine20 synthase activity"/>
    <property type="evidence" value="ECO:0007669"/>
    <property type="project" value="UniProtKB-EC"/>
</dbReference>
<dbReference type="Gene3D" id="1.20.120.1460">
    <property type="match status" value="1"/>
</dbReference>
<feature type="site" description="Interacts with tRNA; defines subfamily-specific binding signature" evidence="9">
    <location>
        <position position="305"/>
    </location>
</feature>
<keyword evidence="4 9" id="KW-0288">FMN</keyword>
<evidence type="ECO:0000256" key="6">
    <source>
        <dbReference type="ARBA" id="ARBA00022857"/>
    </source>
</evidence>
<dbReference type="InterPro" id="IPR035587">
    <property type="entry name" value="DUS-like_FMN-bd"/>
</dbReference>
<dbReference type="GO" id="GO:0010181">
    <property type="term" value="F:FMN binding"/>
    <property type="evidence" value="ECO:0007669"/>
    <property type="project" value="UniProtKB-UniRule"/>
</dbReference>
<dbReference type="EMBL" id="JAYGII010000012">
    <property type="protein sequence ID" value="MEA5445571.1"/>
    <property type="molecule type" value="Genomic_DNA"/>
</dbReference>
<feature type="binding site" evidence="9 12">
    <location>
        <position position="174"/>
    </location>
    <ligand>
        <name>FMN</name>
        <dbReference type="ChEBI" id="CHEBI:58210"/>
    </ligand>
</feature>
<evidence type="ECO:0000256" key="3">
    <source>
        <dbReference type="ARBA" id="ARBA00022630"/>
    </source>
</evidence>
<evidence type="ECO:0000256" key="12">
    <source>
        <dbReference type="PIRSR" id="PIRSR006621-2"/>
    </source>
</evidence>
<evidence type="ECO:0000313" key="15">
    <source>
        <dbReference type="Proteomes" id="UP001302316"/>
    </source>
</evidence>
<feature type="binding site" evidence="9 12">
    <location>
        <position position="142"/>
    </location>
    <ligand>
        <name>FMN</name>
        <dbReference type="ChEBI" id="CHEBI:58210"/>
    </ligand>
</feature>
<dbReference type="PANTHER" id="PTHR42907">
    <property type="entry name" value="FMN-LINKED OXIDOREDUCTASES SUPERFAMILY PROTEIN"/>
    <property type="match status" value="1"/>
</dbReference>
<evidence type="ECO:0000256" key="5">
    <source>
        <dbReference type="ARBA" id="ARBA00022694"/>
    </source>
</evidence>
<feature type="binding site" evidence="9 12">
    <location>
        <begin position="214"/>
        <end position="216"/>
    </location>
    <ligand>
        <name>FMN</name>
        <dbReference type="ChEBI" id="CHEBI:58210"/>
    </ligand>
</feature>
<name>A0AAP6MMP9_9GAMM</name>
<dbReference type="InterPro" id="IPR001269">
    <property type="entry name" value="DUS_fam"/>
</dbReference>
<dbReference type="PROSITE" id="PS01136">
    <property type="entry name" value="UPF0034"/>
    <property type="match status" value="1"/>
</dbReference>
<evidence type="ECO:0000256" key="1">
    <source>
        <dbReference type="ARBA" id="ARBA00001917"/>
    </source>
</evidence>
<feature type="binding site" evidence="9 12">
    <location>
        <position position="73"/>
    </location>
    <ligand>
        <name>FMN</name>
        <dbReference type="ChEBI" id="CHEBI:58210"/>
    </ligand>
</feature>
<dbReference type="EC" id="1.3.1.91" evidence="9"/>
<comment type="catalytic activity">
    <reaction evidence="9">
        <text>5,6-dihydrouridine(20a) in tRNA + NAD(+) = uridine(20a) in tRNA + NADH + H(+)</text>
        <dbReference type="Rhea" id="RHEA:53348"/>
        <dbReference type="Rhea" id="RHEA-COMP:13535"/>
        <dbReference type="Rhea" id="RHEA-COMP:13536"/>
        <dbReference type="ChEBI" id="CHEBI:15378"/>
        <dbReference type="ChEBI" id="CHEBI:57540"/>
        <dbReference type="ChEBI" id="CHEBI:57945"/>
        <dbReference type="ChEBI" id="CHEBI:65315"/>
        <dbReference type="ChEBI" id="CHEBI:74443"/>
    </reaction>
</comment>
<proteinExistence type="inferred from homology"/>
<dbReference type="SUPFAM" id="SSF51395">
    <property type="entry name" value="FMN-linked oxidoreductases"/>
    <property type="match status" value="1"/>
</dbReference>
<dbReference type="InterPro" id="IPR013785">
    <property type="entry name" value="Aldolase_TIM"/>
</dbReference>
<organism evidence="14 15">
    <name type="scientific">Natronospira elongata</name>
    <dbReference type="NCBI Taxonomy" id="3110268"/>
    <lineage>
        <taxon>Bacteria</taxon>
        <taxon>Pseudomonadati</taxon>
        <taxon>Pseudomonadota</taxon>
        <taxon>Gammaproteobacteria</taxon>
        <taxon>Natronospirales</taxon>
        <taxon>Natronospiraceae</taxon>
        <taxon>Natronospira</taxon>
    </lineage>
</organism>
<dbReference type="InterPro" id="IPR018517">
    <property type="entry name" value="tRNA_hU_synthase_CS"/>
</dbReference>
<keyword evidence="5 9" id="KW-0819">tRNA processing</keyword>
<evidence type="ECO:0000256" key="9">
    <source>
        <dbReference type="HAMAP-Rule" id="MF_02041"/>
    </source>
</evidence>
<reference evidence="14 15" key="1">
    <citation type="submission" date="2023-12" db="EMBL/GenBank/DDBJ databases">
        <title>Whole-genome sequencing of halo(alkali)philic microorganisms from hypersaline lakes.</title>
        <authorList>
            <person name="Sorokin D.Y."/>
            <person name="Merkel A.Y."/>
            <person name="Messina E."/>
            <person name="Yakimov M."/>
        </authorList>
    </citation>
    <scope>NUCLEOTIDE SEQUENCE [LARGE SCALE GENOMIC DNA]</scope>
    <source>
        <strain evidence="14 15">AB-CW1</strain>
    </source>
</reference>
<dbReference type="HAMAP" id="MF_02041">
    <property type="entry name" value="DusA_subfam"/>
    <property type="match status" value="1"/>
</dbReference>
<comment type="cofactor">
    <cofactor evidence="1 9 10 12">
        <name>FMN</name>
        <dbReference type="ChEBI" id="CHEBI:58210"/>
    </cofactor>
</comment>
<keyword evidence="2 9" id="KW-0820">tRNA-binding</keyword>
<evidence type="ECO:0000256" key="2">
    <source>
        <dbReference type="ARBA" id="ARBA00022555"/>
    </source>
</evidence>
<evidence type="ECO:0000256" key="10">
    <source>
        <dbReference type="PIRNR" id="PIRNR006621"/>
    </source>
</evidence>
<gene>
    <name evidence="9 14" type="primary">dusA</name>
    <name evidence="14" type="ORF">VCB98_07045</name>
</gene>
<dbReference type="GO" id="GO:0050660">
    <property type="term" value="F:flavin adenine dinucleotide binding"/>
    <property type="evidence" value="ECO:0007669"/>
    <property type="project" value="InterPro"/>
</dbReference>
<evidence type="ECO:0000256" key="11">
    <source>
        <dbReference type="PIRSR" id="PIRSR006621-1"/>
    </source>
</evidence>
<dbReference type="NCBIfam" id="TIGR00742">
    <property type="entry name" value="yjbN"/>
    <property type="match status" value="1"/>
</dbReference>
<keyword evidence="6 9" id="KW-0521">NADP</keyword>
<dbReference type="GO" id="GO:0000049">
    <property type="term" value="F:tRNA binding"/>
    <property type="evidence" value="ECO:0007669"/>
    <property type="project" value="UniProtKB-UniRule"/>
</dbReference>
<keyword evidence="12" id="KW-0547">Nucleotide-binding</keyword>
<accession>A0AAP6MMP9</accession>
<feature type="site" description="Interacts with tRNA; defines subfamily-specific binding signature" evidence="9">
    <location>
        <position position="186"/>
    </location>
</feature>
<comment type="function">
    <text evidence="9">Catalyzes the synthesis of 5,6-dihydrouridine (D), a modified base found in the D-loop of most tRNAs, via the reduction of the C5-C6 double bond in target uridines. Specifically modifies U20 and U20a in tRNAs.</text>
</comment>
<feature type="binding site" evidence="9 12">
    <location>
        <begin position="20"/>
        <end position="22"/>
    </location>
    <ligand>
        <name>FMN</name>
        <dbReference type="ChEBI" id="CHEBI:58210"/>
    </ligand>
</feature>
<feature type="domain" description="DUS-like FMN-binding" evidence="13">
    <location>
        <begin position="18"/>
        <end position="312"/>
    </location>
</feature>
<dbReference type="Gene3D" id="3.20.20.70">
    <property type="entry name" value="Aldolase class I"/>
    <property type="match status" value="1"/>
</dbReference>
<keyword evidence="15" id="KW-1185">Reference proteome</keyword>
<evidence type="ECO:0000259" key="13">
    <source>
        <dbReference type="Pfam" id="PF01207"/>
    </source>
</evidence>
<comment type="similarity">
    <text evidence="10">Belongs to the dus family.</text>
</comment>
<comment type="caution">
    <text evidence="14">The sequence shown here is derived from an EMBL/GenBank/DDBJ whole genome shotgun (WGS) entry which is preliminary data.</text>
</comment>
<feature type="site" description="Interacts with tRNA; defines subfamily-specific binding signature" evidence="9">
    <location>
        <position position="302"/>
    </location>
</feature>
<protein>
    <recommendedName>
        <fullName evidence="9">tRNA-dihydrouridine(20/20a) synthase</fullName>
        <ecNumber evidence="9">1.3.1.91</ecNumber>
    </recommendedName>
    <alternativeName>
        <fullName evidence="9">U20-specific dihydrouridine synthase</fullName>
        <shortName evidence="9">U20-specific Dus</shortName>
    </alternativeName>
    <alternativeName>
        <fullName evidence="9">tRNA-dihydrouridine synthase A</fullName>
    </alternativeName>
</protein>
<evidence type="ECO:0000256" key="8">
    <source>
        <dbReference type="ARBA" id="ARBA00023002"/>
    </source>
</evidence>
<comment type="catalytic activity">
    <reaction evidence="9">
        <text>5,6-dihydrouridine(20a) in tRNA + NADP(+) = uridine(20a) in tRNA + NADPH + H(+)</text>
        <dbReference type="Rhea" id="RHEA:53344"/>
        <dbReference type="Rhea" id="RHEA-COMP:13535"/>
        <dbReference type="Rhea" id="RHEA-COMP:13536"/>
        <dbReference type="ChEBI" id="CHEBI:15378"/>
        <dbReference type="ChEBI" id="CHEBI:57783"/>
        <dbReference type="ChEBI" id="CHEBI:58349"/>
        <dbReference type="ChEBI" id="CHEBI:65315"/>
        <dbReference type="ChEBI" id="CHEBI:74443"/>
    </reaction>
</comment>
<keyword evidence="7 9" id="KW-0694">RNA-binding</keyword>
<keyword evidence="8 9" id="KW-0560">Oxidoreductase</keyword>
<evidence type="ECO:0000313" key="14">
    <source>
        <dbReference type="EMBL" id="MEA5445571.1"/>
    </source>
</evidence>
<sequence length="335" mass="36905">MHMPETDNFKPLDRRLSVAPMMEWTDRHFRYFLRLISRQTLLYTEMVHARAVVNGDRERLLGFSGCEHPLALQLGGSEASVLADAAAIAQEWGYDEVNLNVGCPSDRVQSGRFGACLMREPDTVAACVAAMQDRVDIPVTIKCRIGVDEQDSDQALAAFVDTVSRAGCRHFIVHARKAWLKGLSPKENREKPPLNYERVERLAAEFPGLEIAINGGIGGLDQAEAFLKQFHGVMIGRAACSNPWLLAEADGRIFKRNTAPESRTAVALAYADYCADMHQAGVPRSMLLRNIHGLFQGVPGARQWRRTLSESMSGKLAPDAIIHRALDAVPATDAA</sequence>
<feature type="site" description="Interacts with tRNA" evidence="9">
    <location>
        <position position="189"/>
    </location>
</feature>
<dbReference type="RefSeq" id="WP_346051200.1">
    <property type="nucleotide sequence ID" value="NZ_JAYGII010000012.1"/>
</dbReference>
<dbReference type="CDD" id="cd02801">
    <property type="entry name" value="DUS_like_FMN"/>
    <property type="match status" value="1"/>
</dbReference>
<feature type="site" description="Interacts with tRNA" evidence="9">
    <location>
        <position position="100"/>
    </location>
</feature>
<dbReference type="Proteomes" id="UP001302316">
    <property type="component" value="Unassembled WGS sequence"/>
</dbReference>
<dbReference type="InterPro" id="IPR004653">
    <property type="entry name" value="DusA"/>
</dbReference>
<dbReference type="PANTHER" id="PTHR42907:SF1">
    <property type="entry name" value="FMN-LINKED OXIDOREDUCTASES SUPERFAMILY PROTEIN"/>
    <property type="match status" value="1"/>
</dbReference>
<dbReference type="NCBIfam" id="NF008774">
    <property type="entry name" value="PRK11815.1"/>
    <property type="match status" value="1"/>
</dbReference>
<dbReference type="PIRSF" id="PIRSF006621">
    <property type="entry name" value="Dus"/>
    <property type="match status" value="1"/>
</dbReference>
<keyword evidence="3 9" id="KW-0285">Flavoprotein</keyword>
<comment type="catalytic activity">
    <reaction evidence="9">
        <text>5,6-dihydrouridine(20) in tRNA + NAD(+) = uridine(20) in tRNA + NADH + H(+)</text>
        <dbReference type="Rhea" id="RHEA:53340"/>
        <dbReference type="Rhea" id="RHEA-COMP:13533"/>
        <dbReference type="Rhea" id="RHEA-COMP:13534"/>
        <dbReference type="ChEBI" id="CHEBI:15378"/>
        <dbReference type="ChEBI" id="CHEBI:57540"/>
        <dbReference type="ChEBI" id="CHEBI:57945"/>
        <dbReference type="ChEBI" id="CHEBI:65315"/>
        <dbReference type="ChEBI" id="CHEBI:74443"/>
        <dbReference type="EC" id="1.3.1.91"/>
    </reaction>
</comment>